<evidence type="ECO:0000256" key="10">
    <source>
        <dbReference type="PROSITE-ProRule" id="PRU00027"/>
    </source>
</evidence>
<evidence type="ECO:0000256" key="8">
    <source>
        <dbReference type="ARBA" id="ARBA00023163"/>
    </source>
</evidence>
<feature type="region of interest" description="Disordered" evidence="11">
    <location>
        <begin position="530"/>
        <end position="550"/>
    </location>
</feature>
<protein>
    <submittedName>
        <fullName evidence="13">HAT-like transposase, RNase-H fold</fullName>
    </submittedName>
</protein>
<evidence type="ECO:0000313" key="14">
    <source>
        <dbReference type="Proteomes" id="UP001370490"/>
    </source>
</evidence>
<reference evidence="13 14" key="1">
    <citation type="submission" date="2023-12" db="EMBL/GenBank/DDBJ databases">
        <title>A high-quality genome assembly for Dillenia turbinata (Dilleniales).</title>
        <authorList>
            <person name="Chanderbali A."/>
        </authorList>
    </citation>
    <scope>NUCLEOTIDE SEQUENCE [LARGE SCALE GENOMIC DNA]</scope>
    <source>
        <strain evidence="13">LSX21</strain>
        <tissue evidence="13">Leaf</tissue>
    </source>
</reference>
<dbReference type="InterPro" id="IPR036236">
    <property type="entry name" value="Znf_C2H2_sf"/>
</dbReference>
<accession>A0AAN8UJE9</accession>
<dbReference type="AlphaFoldDB" id="A0AAN8UJE9"/>
<dbReference type="Pfam" id="PF14372">
    <property type="entry name" value="hAT-like_RNase-H"/>
    <property type="match status" value="1"/>
</dbReference>
<dbReference type="InterPro" id="IPR003656">
    <property type="entry name" value="Znf_BED"/>
</dbReference>
<evidence type="ECO:0000256" key="5">
    <source>
        <dbReference type="ARBA" id="ARBA00022833"/>
    </source>
</evidence>
<dbReference type="SUPFAM" id="SSF53098">
    <property type="entry name" value="Ribonuclease H-like"/>
    <property type="match status" value="1"/>
</dbReference>
<evidence type="ECO:0000256" key="11">
    <source>
        <dbReference type="SAM" id="MobiDB-lite"/>
    </source>
</evidence>
<evidence type="ECO:0000256" key="9">
    <source>
        <dbReference type="ARBA" id="ARBA00023242"/>
    </source>
</evidence>
<dbReference type="PANTHER" id="PTHR46481:SF10">
    <property type="entry name" value="ZINC FINGER BED DOMAIN-CONTAINING PROTEIN 39"/>
    <property type="match status" value="1"/>
</dbReference>
<comment type="subunit">
    <text evidence="2">Homodimer.</text>
</comment>
<keyword evidence="8" id="KW-0804">Transcription</keyword>
<dbReference type="Pfam" id="PF05699">
    <property type="entry name" value="Dimer_Tnp_hAT"/>
    <property type="match status" value="1"/>
</dbReference>
<dbReference type="PANTHER" id="PTHR46481">
    <property type="entry name" value="ZINC FINGER BED DOMAIN-CONTAINING PROTEIN 4"/>
    <property type="match status" value="1"/>
</dbReference>
<evidence type="ECO:0000256" key="7">
    <source>
        <dbReference type="ARBA" id="ARBA00023125"/>
    </source>
</evidence>
<dbReference type="InterPro" id="IPR012337">
    <property type="entry name" value="RNaseH-like_sf"/>
</dbReference>
<dbReference type="InterPro" id="IPR008906">
    <property type="entry name" value="HATC_C_dom"/>
</dbReference>
<comment type="caution">
    <text evidence="13">The sequence shown here is derived from an EMBL/GenBank/DDBJ whole genome shotgun (WGS) entry which is preliminary data.</text>
</comment>
<feature type="compositionally biased region" description="Basic and acidic residues" evidence="11">
    <location>
        <begin position="1"/>
        <end position="11"/>
    </location>
</feature>
<dbReference type="InterPro" id="IPR025525">
    <property type="entry name" value="hAT-like_transposase_RNase-H"/>
</dbReference>
<keyword evidence="4 10" id="KW-0863">Zinc-finger</keyword>
<evidence type="ECO:0000256" key="3">
    <source>
        <dbReference type="ARBA" id="ARBA00022723"/>
    </source>
</evidence>
<keyword evidence="5" id="KW-0862">Zinc</keyword>
<gene>
    <name evidence="13" type="ORF">RJ641_024329</name>
</gene>
<evidence type="ECO:0000259" key="12">
    <source>
        <dbReference type="PROSITE" id="PS50808"/>
    </source>
</evidence>
<dbReference type="GO" id="GO:0005634">
    <property type="term" value="C:nucleus"/>
    <property type="evidence" value="ECO:0007669"/>
    <property type="project" value="UniProtKB-SubCell"/>
</dbReference>
<evidence type="ECO:0000313" key="13">
    <source>
        <dbReference type="EMBL" id="KAK6912236.1"/>
    </source>
</evidence>
<feature type="domain" description="BED-type" evidence="12">
    <location>
        <begin position="22"/>
        <end position="82"/>
    </location>
</feature>
<evidence type="ECO:0000256" key="6">
    <source>
        <dbReference type="ARBA" id="ARBA00023015"/>
    </source>
</evidence>
<proteinExistence type="predicted"/>
<dbReference type="GO" id="GO:0003677">
    <property type="term" value="F:DNA binding"/>
    <property type="evidence" value="ECO:0007669"/>
    <property type="project" value="UniProtKB-KW"/>
</dbReference>
<comment type="subcellular location">
    <subcellularLocation>
        <location evidence="1">Nucleus</location>
    </subcellularLocation>
</comment>
<feature type="region of interest" description="Disordered" evidence="11">
    <location>
        <begin position="89"/>
        <end position="113"/>
    </location>
</feature>
<dbReference type="Proteomes" id="UP001370490">
    <property type="component" value="Unassembled WGS sequence"/>
</dbReference>
<feature type="region of interest" description="Disordered" evidence="11">
    <location>
        <begin position="1"/>
        <end position="22"/>
    </location>
</feature>
<dbReference type="GO" id="GO:0008270">
    <property type="term" value="F:zinc ion binding"/>
    <property type="evidence" value="ECO:0007669"/>
    <property type="project" value="UniProtKB-KW"/>
</dbReference>
<dbReference type="InterPro" id="IPR052035">
    <property type="entry name" value="ZnF_BED_domain_contain"/>
</dbReference>
<dbReference type="PROSITE" id="PS50808">
    <property type="entry name" value="ZF_BED"/>
    <property type="match status" value="1"/>
</dbReference>
<name>A0AAN8UJE9_9MAGN</name>
<keyword evidence="9" id="KW-0539">Nucleus</keyword>
<sequence>MDNPTDNHEILNADGQPNKRRRKKSIVWEHFTVQTVSAGCTKAYCKQCNRSFAYITGSKLAGTSHLKRHIALGICPESRRNQEKNQLALYSPESRTNGTGPPKKRNKVSSGSANIPIDQDRCIHEMAKMIILHEYPLNVVENSGFINFVQALQPQFNMVSSNTIQGDCVALYLREKQSLWNLISGIPGRVSLTLDLWTSDQTLGYVVLTGHFVDSDYKLNRRILNVVMVPCPDSDNALNLAVGSGLSDWGLESKLFTFTLDESVSNETVMGNLRGLLSVRNPLILNGQLVIGNCFARVISRLVQDALGAMSHTIKKVRDSVKYVVTSESHEEKFLELRQQLQVPSTSSLFIDDQRKWDTTYHMLVAACELKEVFTCLDTSDPSYKESPSMDEWGQMETLCTYLKLFHDSANILVSTAYPTANAFFHEVCKIQLELTHAAISEDPLASSLTRPLLEKFDKYWRDCCLVLAIAVVMDPRFKMKLVEFSFSKIYGEGGEAWTKMVDDAVHELFLEYITLTLPEATTFEEVVGNDNDNKTETETETEMPEPDGASLLSSADGFSDFDVYISEISSPLQTRSELDQYLEESLLPRSEDLDVLNWWKVNKYKYPYLSKMACDILSIPVSTVAPDSVFDPVSKKIDSYHSSLKPVTLEALVCTKDWLQYSATEFSNTDVKMGF</sequence>
<dbReference type="SUPFAM" id="SSF57667">
    <property type="entry name" value="beta-beta-alpha zinc fingers"/>
    <property type="match status" value="1"/>
</dbReference>
<dbReference type="GO" id="GO:0046983">
    <property type="term" value="F:protein dimerization activity"/>
    <property type="evidence" value="ECO:0007669"/>
    <property type="project" value="InterPro"/>
</dbReference>
<evidence type="ECO:0000256" key="2">
    <source>
        <dbReference type="ARBA" id="ARBA00011738"/>
    </source>
</evidence>
<keyword evidence="14" id="KW-1185">Reference proteome</keyword>
<evidence type="ECO:0000256" key="4">
    <source>
        <dbReference type="ARBA" id="ARBA00022771"/>
    </source>
</evidence>
<keyword evidence="3" id="KW-0479">Metal-binding</keyword>
<evidence type="ECO:0000256" key="1">
    <source>
        <dbReference type="ARBA" id="ARBA00004123"/>
    </source>
</evidence>
<dbReference type="SMART" id="SM00614">
    <property type="entry name" value="ZnF_BED"/>
    <property type="match status" value="1"/>
</dbReference>
<keyword evidence="7" id="KW-0238">DNA-binding</keyword>
<organism evidence="13 14">
    <name type="scientific">Dillenia turbinata</name>
    <dbReference type="NCBI Taxonomy" id="194707"/>
    <lineage>
        <taxon>Eukaryota</taxon>
        <taxon>Viridiplantae</taxon>
        <taxon>Streptophyta</taxon>
        <taxon>Embryophyta</taxon>
        <taxon>Tracheophyta</taxon>
        <taxon>Spermatophyta</taxon>
        <taxon>Magnoliopsida</taxon>
        <taxon>eudicotyledons</taxon>
        <taxon>Gunneridae</taxon>
        <taxon>Pentapetalae</taxon>
        <taxon>Dilleniales</taxon>
        <taxon>Dilleniaceae</taxon>
        <taxon>Dillenia</taxon>
    </lineage>
</organism>
<keyword evidence="6" id="KW-0805">Transcription regulation</keyword>
<dbReference type="GO" id="GO:0009791">
    <property type="term" value="P:post-embryonic development"/>
    <property type="evidence" value="ECO:0007669"/>
    <property type="project" value="UniProtKB-ARBA"/>
</dbReference>
<dbReference type="EMBL" id="JBAMMX010000028">
    <property type="protein sequence ID" value="KAK6912236.1"/>
    <property type="molecule type" value="Genomic_DNA"/>
</dbReference>